<reference evidence="1" key="1">
    <citation type="submission" date="2020-05" db="EMBL/GenBank/DDBJ databases">
        <title>Large-scale comparative analyses of tick genomes elucidate their genetic diversity and vector capacities.</title>
        <authorList>
            <person name="Jia N."/>
            <person name="Wang J."/>
            <person name="Shi W."/>
            <person name="Du L."/>
            <person name="Sun Y."/>
            <person name="Zhan W."/>
            <person name="Jiang J."/>
            <person name="Wang Q."/>
            <person name="Zhang B."/>
            <person name="Ji P."/>
            <person name="Sakyi L.B."/>
            <person name="Cui X."/>
            <person name="Yuan T."/>
            <person name="Jiang B."/>
            <person name="Yang W."/>
            <person name="Lam T.T.-Y."/>
            <person name="Chang Q."/>
            <person name="Ding S."/>
            <person name="Wang X."/>
            <person name="Zhu J."/>
            <person name="Ruan X."/>
            <person name="Zhao L."/>
            <person name="Wei J."/>
            <person name="Que T."/>
            <person name="Du C."/>
            <person name="Cheng J."/>
            <person name="Dai P."/>
            <person name="Han X."/>
            <person name="Huang E."/>
            <person name="Gao Y."/>
            <person name="Liu J."/>
            <person name="Shao H."/>
            <person name="Ye R."/>
            <person name="Li L."/>
            <person name="Wei W."/>
            <person name="Wang X."/>
            <person name="Wang C."/>
            <person name="Yang T."/>
            <person name="Huo Q."/>
            <person name="Li W."/>
            <person name="Guo W."/>
            <person name="Chen H."/>
            <person name="Zhou L."/>
            <person name="Ni X."/>
            <person name="Tian J."/>
            <person name="Zhou Y."/>
            <person name="Sheng Y."/>
            <person name="Liu T."/>
            <person name="Pan Y."/>
            <person name="Xia L."/>
            <person name="Li J."/>
            <person name="Zhao F."/>
            <person name="Cao W."/>
        </authorList>
    </citation>
    <scope>NUCLEOTIDE SEQUENCE</scope>
    <source>
        <strain evidence="1">Hyas-2018</strain>
    </source>
</reference>
<name>A0ACB7TEY1_HYAAI</name>
<proteinExistence type="predicted"/>
<evidence type="ECO:0000313" key="1">
    <source>
        <dbReference type="EMBL" id="KAH6945628.1"/>
    </source>
</evidence>
<comment type="caution">
    <text evidence="1">The sequence shown here is derived from an EMBL/GenBank/DDBJ whole genome shotgun (WGS) entry which is preliminary data.</text>
</comment>
<sequence>MTSLFVFCRLCLQGHHLGPCNSDGSREAGEEPTFVFCRLCLQGHHLGPCNSDGSREAGEEPTVSIG</sequence>
<accession>A0ACB7TEY1</accession>
<evidence type="ECO:0000313" key="2">
    <source>
        <dbReference type="Proteomes" id="UP000821845"/>
    </source>
</evidence>
<organism evidence="1 2">
    <name type="scientific">Hyalomma asiaticum</name>
    <name type="common">Tick</name>
    <dbReference type="NCBI Taxonomy" id="266040"/>
    <lineage>
        <taxon>Eukaryota</taxon>
        <taxon>Metazoa</taxon>
        <taxon>Ecdysozoa</taxon>
        <taxon>Arthropoda</taxon>
        <taxon>Chelicerata</taxon>
        <taxon>Arachnida</taxon>
        <taxon>Acari</taxon>
        <taxon>Parasitiformes</taxon>
        <taxon>Ixodida</taxon>
        <taxon>Ixodoidea</taxon>
        <taxon>Ixodidae</taxon>
        <taxon>Hyalomminae</taxon>
        <taxon>Hyalomma</taxon>
    </lineage>
</organism>
<keyword evidence="2" id="KW-1185">Reference proteome</keyword>
<gene>
    <name evidence="1" type="ORF">HPB50_009312</name>
</gene>
<dbReference type="Proteomes" id="UP000821845">
    <property type="component" value="Chromosome 1"/>
</dbReference>
<protein>
    <submittedName>
        <fullName evidence="1">Uncharacterized protein</fullName>
    </submittedName>
</protein>
<dbReference type="EMBL" id="CM023481">
    <property type="protein sequence ID" value="KAH6945628.1"/>
    <property type="molecule type" value="Genomic_DNA"/>
</dbReference>